<dbReference type="RefSeq" id="XP_040759747.1">
    <property type="nucleotide sequence ID" value="XM_040902489.1"/>
</dbReference>
<feature type="transmembrane region" description="Helical" evidence="1">
    <location>
        <begin position="201"/>
        <end position="223"/>
    </location>
</feature>
<evidence type="ECO:0000313" key="3">
    <source>
        <dbReference type="EMBL" id="KZT02007.1"/>
    </source>
</evidence>
<dbReference type="InterPro" id="IPR045339">
    <property type="entry name" value="DUF6534"/>
</dbReference>
<feature type="domain" description="DUF6534" evidence="2">
    <location>
        <begin position="167"/>
        <end position="253"/>
    </location>
</feature>
<dbReference type="PANTHER" id="PTHR40465">
    <property type="entry name" value="CHROMOSOME 1, WHOLE GENOME SHOTGUN SEQUENCE"/>
    <property type="match status" value="1"/>
</dbReference>
<dbReference type="GeneID" id="63819520"/>
<reference evidence="3 4" key="1">
    <citation type="journal article" date="2016" name="Mol. Biol. Evol.">
        <title>Comparative Genomics of Early-Diverging Mushroom-Forming Fungi Provides Insights into the Origins of Lignocellulose Decay Capabilities.</title>
        <authorList>
            <person name="Nagy L.G."/>
            <person name="Riley R."/>
            <person name="Tritt A."/>
            <person name="Adam C."/>
            <person name="Daum C."/>
            <person name="Floudas D."/>
            <person name="Sun H."/>
            <person name="Yadav J.S."/>
            <person name="Pangilinan J."/>
            <person name="Larsson K.H."/>
            <person name="Matsuura K."/>
            <person name="Barry K."/>
            <person name="Labutti K."/>
            <person name="Kuo R."/>
            <person name="Ohm R.A."/>
            <person name="Bhattacharya S.S."/>
            <person name="Shirouzu T."/>
            <person name="Yoshinaga Y."/>
            <person name="Martin F.M."/>
            <person name="Grigoriev I.V."/>
            <person name="Hibbett D.S."/>
        </authorList>
    </citation>
    <scope>NUCLEOTIDE SEQUENCE [LARGE SCALE GENOMIC DNA]</scope>
    <source>
        <strain evidence="3 4">93-53</strain>
    </source>
</reference>
<proteinExistence type="predicted"/>
<evidence type="ECO:0000256" key="1">
    <source>
        <dbReference type="SAM" id="Phobius"/>
    </source>
</evidence>
<gene>
    <name evidence="3" type="ORF">LAESUDRAFT_445415</name>
</gene>
<accession>A0A165C120</accession>
<feature type="transmembrane region" description="Helical" evidence="1">
    <location>
        <begin position="117"/>
        <end position="139"/>
    </location>
</feature>
<organism evidence="3 4">
    <name type="scientific">Laetiporus sulphureus 93-53</name>
    <dbReference type="NCBI Taxonomy" id="1314785"/>
    <lineage>
        <taxon>Eukaryota</taxon>
        <taxon>Fungi</taxon>
        <taxon>Dikarya</taxon>
        <taxon>Basidiomycota</taxon>
        <taxon>Agaricomycotina</taxon>
        <taxon>Agaricomycetes</taxon>
        <taxon>Polyporales</taxon>
        <taxon>Laetiporus</taxon>
    </lineage>
</organism>
<dbReference type="InParanoid" id="A0A165C120"/>
<dbReference type="Pfam" id="PF20152">
    <property type="entry name" value="DUF6534"/>
    <property type="match status" value="1"/>
</dbReference>
<protein>
    <recommendedName>
        <fullName evidence="2">DUF6534 domain-containing protein</fullName>
    </recommendedName>
</protein>
<keyword evidence="1" id="KW-1133">Transmembrane helix</keyword>
<feature type="transmembrane region" description="Helical" evidence="1">
    <location>
        <begin position="159"/>
        <end position="181"/>
    </location>
</feature>
<dbReference type="AlphaFoldDB" id="A0A165C120"/>
<feature type="transmembrane region" description="Helical" evidence="1">
    <location>
        <begin position="12"/>
        <end position="34"/>
    </location>
</feature>
<sequence>MSAIEKLTGALLIEICMAVMLYGMSTIQAYVYWWNYPDDPLTIRSIVGTVWILETTHTAFCLHLIYSYMVKDFGNVQPIEHIVWSAGAAVLVAVFVAAIAQGFFIRRIWVLSRNNRFITCVAATLLFCRVCTGIATSILSWNITEWASFRTSIGPLFTLTFGVSLAATEDMLIAGTLIYYLQKSRTGARRTDHLIRTLQTYIINTGSLTMLVSITIVLTYIFYEGSLLFVGMVTVQGKLYANSFLATLNARQHLTSPRGTAAGDAITMSFAAAKIAAGDRYRVPARHIEIYQTVTKAMHDDAAQGIDVGSSMTETPENVDMGVDGVDGRKGQILV</sequence>
<dbReference type="PANTHER" id="PTHR40465:SF1">
    <property type="entry name" value="DUF6534 DOMAIN-CONTAINING PROTEIN"/>
    <property type="match status" value="1"/>
</dbReference>
<evidence type="ECO:0000313" key="4">
    <source>
        <dbReference type="Proteomes" id="UP000076871"/>
    </source>
</evidence>
<keyword evidence="1" id="KW-0472">Membrane</keyword>
<dbReference type="Proteomes" id="UP000076871">
    <property type="component" value="Unassembled WGS sequence"/>
</dbReference>
<keyword evidence="4" id="KW-1185">Reference proteome</keyword>
<feature type="transmembrane region" description="Helical" evidence="1">
    <location>
        <begin position="81"/>
        <end position="105"/>
    </location>
</feature>
<feature type="transmembrane region" description="Helical" evidence="1">
    <location>
        <begin position="46"/>
        <end position="69"/>
    </location>
</feature>
<evidence type="ECO:0000259" key="2">
    <source>
        <dbReference type="Pfam" id="PF20152"/>
    </source>
</evidence>
<dbReference type="EMBL" id="KV427657">
    <property type="protein sequence ID" value="KZT02007.1"/>
    <property type="molecule type" value="Genomic_DNA"/>
</dbReference>
<dbReference type="STRING" id="1314785.A0A165C120"/>
<dbReference type="OrthoDB" id="3270417at2759"/>
<name>A0A165C120_9APHY</name>
<keyword evidence="1" id="KW-0812">Transmembrane</keyword>